<dbReference type="Gene3D" id="1.20.1250.20">
    <property type="entry name" value="MFS general substrate transporter like domains"/>
    <property type="match status" value="1"/>
</dbReference>
<evidence type="ECO:0000256" key="4">
    <source>
        <dbReference type="ARBA" id="ARBA00022692"/>
    </source>
</evidence>
<name>A0A1T4NW07_9FIRM</name>
<protein>
    <submittedName>
        <fullName evidence="8">Transmembrane secretion effector</fullName>
    </submittedName>
</protein>
<dbReference type="PANTHER" id="PTHR23513:SF6">
    <property type="entry name" value="MAJOR FACILITATOR SUPERFAMILY ASSOCIATED DOMAIN-CONTAINING PROTEIN"/>
    <property type="match status" value="1"/>
</dbReference>
<keyword evidence="5 7" id="KW-1133">Transmembrane helix</keyword>
<dbReference type="RefSeq" id="WP_078787562.1">
    <property type="nucleotide sequence ID" value="NZ_FMTO01000009.1"/>
</dbReference>
<feature type="transmembrane region" description="Helical" evidence="7">
    <location>
        <begin position="173"/>
        <end position="194"/>
    </location>
</feature>
<feature type="transmembrane region" description="Helical" evidence="7">
    <location>
        <begin position="146"/>
        <end position="167"/>
    </location>
</feature>
<gene>
    <name evidence="8" type="ORF">SAMN02745110_01732</name>
</gene>
<feature type="transmembrane region" description="Helical" evidence="7">
    <location>
        <begin position="229"/>
        <end position="248"/>
    </location>
</feature>
<comment type="subcellular location">
    <subcellularLocation>
        <location evidence="1">Cell membrane</location>
        <topology evidence="1">Multi-pass membrane protein</topology>
    </subcellularLocation>
</comment>
<dbReference type="InterPro" id="IPR010290">
    <property type="entry name" value="TM_effector"/>
</dbReference>
<dbReference type="InterPro" id="IPR036259">
    <property type="entry name" value="MFS_trans_sf"/>
</dbReference>
<dbReference type="SUPFAM" id="SSF103473">
    <property type="entry name" value="MFS general substrate transporter"/>
    <property type="match status" value="1"/>
</dbReference>
<feature type="transmembrane region" description="Helical" evidence="7">
    <location>
        <begin position="363"/>
        <end position="383"/>
    </location>
</feature>
<feature type="transmembrane region" description="Helical" evidence="7">
    <location>
        <begin position="324"/>
        <end position="342"/>
    </location>
</feature>
<keyword evidence="2" id="KW-0813">Transport</keyword>
<sequence length="427" mass="46626">MTDKKVNYKAILKESGYRKLLISTMINRFGDSLDAVAFTWLVYQVTHSGVWSAIIFGMNILPNVIVQPFAGAIVERLDKKKVIVITHIMRGLLLVGFLAVYLSGTMNGWIMAGFTFAVTSIEAFNMPASTAFIPKVIKQELLSHGLSFNTMMSGVVSFVGTGTAGVLIAKTGIFTVVIIDIVTFFIAAFIIMTIKVKGNNEEEMQSVNKEKYFTTLKEGLCYIKKESLIWNYCIIAVMLNFMLVPINALQAPLVKECYKMGSGLLSVIGMAGSVGAILGSALIPVVSKKFTVKKTILVFSFILGLGTMLLPMMGIIINIDQLKYIFAGVCIVIITLSVSFISGRINIEFISNVDSKYISRSSAVFVSLSTAAIPVTSMAVGWAKSILSTSTLIIICGIATVTFTVILMMINPKLDKHEEKIYEVNTI</sequence>
<dbReference type="EMBL" id="FUXA01000010">
    <property type="protein sequence ID" value="SJZ83413.1"/>
    <property type="molecule type" value="Genomic_DNA"/>
</dbReference>
<evidence type="ECO:0000256" key="3">
    <source>
        <dbReference type="ARBA" id="ARBA00022475"/>
    </source>
</evidence>
<dbReference type="PANTHER" id="PTHR23513">
    <property type="entry name" value="INTEGRAL MEMBRANE EFFLUX PROTEIN-RELATED"/>
    <property type="match status" value="1"/>
</dbReference>
<evidence type="ECO:0000256" key="5">
    <source>
        <dbReference type="ARBA" id="ARBA00022989"/>
    </source>
</evidence>
<dbReference type="Proteomes" id="UP000189857">
    <property type="component" value="Unassembled WGS sequence"/>
</dbReference>
<feature type="transmembrane region" description="Helical" evidence="7">
    <location>
        <begin position="20"/>
        <end position="43"/>
    </location>
</feature>
<keyword evidence="4 7" id="KW-0812">Transmembrane</keyword>
<evidence type="ECO:0000256" key="6">
    <source>
        <dbReference type="ARBA" id="ARBA00023136"/>
    </source>
</evidence>
<dbReference type="GO" id="GO:0005886">
    <property type="term" value="C:plasma membrane"/>
    <property type="evidence" value="ECO:0007669"/>
    <property type="project" value="UniProtKB-SubCell"/>
</dbReference>
<keyword evidence="9" id="KW-1185">Reference proteome</keyword>
<dbReference type="OrthoDB" id="9775268at2"/>
<keyword evidence="6 7" id="KW-0472">Membrane</keyword>
<evidence type="ECO:0000256" key="7">
    <source>
        <dbReference type="SAM" id="Phobius"/>
    </source>
</evidence>
<keyword evidence="3" id="KW-1003">Cell membrane</keyword>
<proteinExistence type="predicted"/>
<feature type="transmembrane region" description="Helical" evidence="7">
    <location>
        <begin position="260"/>
        <end position="283"/>
    </location>
</feature>
<accession>A0A1T4NW07</accession>
<reference evidence="8 9" key="1">
    <citation type="submission" date="2017-02" db="EMBL/GenBank/DDBJ databases">
        <authorList>
            <person name="Peterson S.W."/>
        </authorList>
    </citation>
    <scope>NUCLEOTIDE SEQUENCE [LARGE SCALE GENOMIC DNA]</scope>
    <source>
        <strain evidence="8 9">ATCC 17233</strain>
    </source>
</reference>
<dbReference type="AlphaFoldDB" id="A0A1T4NW07"/>
<feature type="transmembrane region" description="Helical" evidence="7">
    <location>
        <begin position="82"/>
        <end position="102"/>
    </location>
</feature>
<evidence type="ECO:0000256" key="1">
    <source>
        <dbReference type="ARBA" id="ARBA00004651"/>
    </source>
</evidence>
<dbReference type="CDD" id="cd06173">
    <property type="entry name" value="MFS_MefA_like"/>
    <property type="match status" value="1"/>
</dbReference>
<feature type="transmembrane region" description="Helical" evidence="7">
    <location>
        <begin position="389"/>
        <end position="410"/>
    </location>
</feature>
<organism evidence="8 9">
    <name type="scientific">Eubacterium ruminantium</name>
    <dbReference type="NCBI Taxonomy" id="42322"/>
    <lineage>
        <taxon>Bacteria</taxon>
        <taxon>Bacillati</taxon>
        <taxon>Bacillota</taxon>
        <taxon>Clostridia</taxon>
        <taxon>Eubacteriales</taxon>
        <taxon>Eubacteriaceae</taxon>
        <taxon>Eubacterium</taxon>
    </lineage>
</organism>
<dbReference type="Pfam" id="PF05977">
    <property type="entry name" value="MFS_3"/>
    <property type="match status" value="1"/>
</dbReference>
<feature type="transmembrane region" description="Helical" evidence="7">
    <location>
        <begin position="108"/>
        <end position="125"/>
    </location>
</feature>
<evidence type="ECO:0000313" key="9">
    <source>
        <dbReference type="Proteomes" id="UP000189857"/>
    </source>
</evidence>
<evidence type="ECO:0000313" key="8">
    <source>
        <dbReference type="EMBL" id="SJZ83413.1"/>
    </source>
</evidence>
<evidence type="ECO:0000256" key="2">
    <source>
        <dbReference type="ARBA" id="ARBA00022448"/>
    </source>
</evidence>
<feature type="transmembrane region" description="Helical" evidence="7">
    <location>
        <begin position="295"/>
        <end position="318"/>
    </location>
</feature>
<feature type="transmembrane region" description="Helical" evidence="7">
    <location>
        <begin position="49"/>
        <end position="70"/>
    </location>
</feature>